<evidence type="ECO:0000313" key="1">
    <source>
        <dbReference type="EMBL" id="SUZ75215.1"/>
    </source>
</evidence>
<sequence length="229" mass="25872">VIARIIEEAGITTTGLVLIEEHAQRVKPPRMLAVPFFFGNALGEADNPEYQHQILQATFALLDRDQGPVLEQLPDDMVPDILMQGSETTNESQEKGLSAADEVTSLRAYYEQWSGAHAGRTAVGLSTIPQRRFRGIVRFIEGYISGEESDMKERPRDFTIPQFIRYCVDDLKAFYYEARMAQRPDGKDREIHDWFWSETAVGALIMALGQRMRIDEDGETQAVAYGIAR</sequence>
<accession>A0A381Q7A5</accession>
<feature type="non-terminal residue" evidence="1">
    <location>
        <position position="1"/>
    </location>
</feature>
<gene>
    <name evidence="1" type="ORF">METZ01_LOCUS28069</name>
</gene>
<name>A0A381Q7A5_9ZZZZ</name>
<organism evidence="1">
    <name type="scientific">marine metagenome</name>
    <dbReference type="NCBI Taxonomy" id="408172"/>
    <lineage>
        <taxon>unclassified sequences</taxon>
        <taxon>metagenomes</taxon>
        <taxon>ecological metagenomes</taxon>
    </lineage>
</organism>
<dbReference type="EMBL" id="UINC01001238">
    <property type="protein sequence ID" value="SUZ75215.1"/>
    <property type="molecule type" value="Genomic_DNA"/>
</dbReference>
<dbReference type="AlphaFoldDB" id="A0A381Q7A5"/>
<proteinExistence type="predicted"/>
<protein>
    <submittedName>
        <fullName evidence="1">Uncharacterized protein</fullName>
    </submittedName>
</protein>
<reference evidence="1" key="1">
    <citation type="submission" date="2018-05" db="EMBL/GenBank/DDBJ databases">
        <authorList>
            <person name="Lanie J.A."/>
            <person name="Ng W.-L."/>
            <person name="Kazmierczak K.M."/>
            <person name="Andrzejewski T.M."/>
            <person name="Davidsen T.M."/>
            <person name="Wayne K.J."/>
            <person name="Tettelin H."/>
            <person name="Glass J.I."/>
            <person name="Rusch D."/>
            <person name="Podicherti R."/>
            <person name="Tsui H.-C.T."/>
            <person name="Winkler M.E."/>
        </authorList>
    </citation>
    <scope>NUCLEOTIDE SEQUENCE</scope>
</reference>